<feature type="transmembrane region" description="Helical" evidence="1">
    <location>
        <begin position="12"/>
        <end position="36"/>
    </location>
</feature>
<evidence type="ECO:0000256" key="1">
    <source>
        <dbReference type="SAM" id="Phobius"/>
    </source>
</evidence>
<reference evidence="2 3" key="1">
    <citation type="submission" date="2014-06" db="EMBL/GenBank/DDBJ databases">
        <title>Evolutionary Origins and Diversification of the Mycorrhizal Mutualists.</title>
        <authorList>
            <consortium name="DOE Joint Genome Institute"/>
            <consortium name="Mycorrhizal Genomics Consortium"/>
            <person name="Kohler A."/>
            <person name="Kuo A."/>
            <person name="Nagy L.G."/>
            <person name="Floudas D."/>
            <person name="Copeland A."/>
            <person name="Barry K.W."/>
            <person name="Cichocki N."/>
            <person name="Veneault-Fourrey C."/>
            <person name="LaButti K."/>
            <person name="Lindquist E.A."/>
            <person name="Lipzen A."/>
            <person name="Lundell T."/>
            <person name="Morin E."/>
            <person name="Murat C."/>
            <person name="Riley R."/>
            <person name="Ohm R."/>
            <person name="Sun H."/>
            <person name="Tunlid A."/>
            <person name="Henrissat B."/>
            <person name="Grigoriev I.V."/>
            <person name="Hibbett D.S."/>
            <person name="Martin F."/>
        </authorList>
    </citation>
    <scope>NUCLEOTIDE SEQUENCE [LARGE SCALE GENOMIC DNA]</scope>
    <source>
        <strain evidence="2 3">SS14</strain>
    </source>
</reference>
<dbReference type="OrthoDB" id="7862095at2759"/>
<dbReference type="HOGENOM" id="CLU_083659_0_0_1"/>
<dbReference type="AlphaFoldDB" id="A0A0C9V365"/>
<evidence type="ECO:0000313" key="3">
    <source>
        <dbReference type="Proteomes" id="UP000054279"/>
    </source>
</evidence>
<keyword evidence="1" id="KW-1133">Transmembrane helix</keyword>
<organism evidence="2 3">
    <name type="scientific">Sphaerobolus stellatus (strain SS14)</name>
    <dbReference type="NCBI Taxonomy" id="990650"/>
    <lineage>
        <taxon>Eukaryota</taxon>
        <taxon>Fungi</taxon>
        <taxon>Dikarya</taxon>
        <taxon>Basidiomycota</taxon>
        <taxon>Agaricomycotina</taxon>
        <taxon>Agaricomycetes</taxon>
        <taxon>Phallomycetidae</taxon>
        <taxon>Geastrales</taxon>
        <taxon>Sphaerobolaceae</taxon>
        <taxon>Sphaerobolus</taxon>
    </lineage>
</organism>
<accession>A0A0C9V365</accession>
<proteinExistence type="predicted"/>
<feature type="transmembrane region" description="Helical" evidence="1">
    <location>
        <begin position="146"/>
        <end position="166"/>
    </location>
</feature>
<dbReference type="Proteomes" id="UP000054279">
    <property type="component" value="Unassembled WGS sequence"/>
</dbReference>
<keyword evidence="1" id="KW-0812">Transmembrane</keyword>
<keyword evidence="1" id="KW-0472">Membrane</keyword>
<keyword evidence="3" id="KW-1185">Reference proteome</keyword>
<protein>
    <submittedName>
        <fullName evidence="2">Unplaced genomic scaffold SPHSTscaffold_106, whole genome shotgun sequence</fullName>
    </submittedName>
</protein>
<dbReference type="EMBL" id="KN837181">
    <property type="protein sequence ID" value="KIJ36197.1"/>
    <property type="molecule type" value="Genomic_DNA"/>
</dbReference>
<evidence type="ECO:0000313" key="2">
    <source>
        <dbReference type="EMBL" id="KIJ36197.1"/>
    </source>
</evidence>
<sequence length="223" mass="24716">MSRHFCFCIPVRVAVFISSLIAFLLTGAASGLAIYILIQSENQQNLLSVLTKDQRIAFGIIGGVYGIISLCSLFGFVGSIMRSLKLVSIYVYMSFIIFFVEAVSSVYTIVNLYRNPKGFCQAQLGPDGLQQQNDENCTQFDTTQKAIIVAFIVIVLLFQLYIVAVIRRYVQQLSEEQSYDRASKYAMGTVPHATSNSSYYAHTPMLPTGGYAYAEPQNSFGKA</sequence>
<name>A0A0C9V365_SPHS4</name>
<feature type="transmembrane region" description="Helical" evidence="1">
    <location>
        <begin position="89"/>
        <end position="110"/>
    </location>
</feature>
<gene>
    <name evidence="2" type="ORF">M422DRAFT_34431</name>
</gene>
<feature type="transmembrane region" description="Helical" evidence="1">
    <location>
        <begin position="56"/>
        <end position="77"/>
    </location>
</feature>